<accession>W7EJC8</accession>
<dbReference type="Proteomes" id="UP000054337">
    <property type="component" value="Unassembled WGS sequence"/>
</dbReference>
<dbReference type="HOGENOM" id="CLU_2830829_0_0_1"/>
<dbReference type="AlphaFoldDB" id="W7EJC8"/>
<evidence type="ECO:0000313" key="2">
    <source>
        <dbReference type="Proteomes" id="UP000054337"/>
    </source>
</evidence>
<name>W7EJC8_BIPV3</name>
<dbReference type="GeneID" id="26248322"/>
<protein>
    <submittedName>
        <fullName evidence="1">Uncharacterized protein</fullName>
    </submittedName>
</protein>
<gene>
    <name evidence="1" type="ORF">COCVIDRAFT_102064</name>
</gene>
<reference evidence="1 2" key="1">
    <citation type="journal article" date="2013" name="PLoS Genet.">
        <title>Comparative genome structure, secondary metabolite, and effector coding capacity across Cochliobolus pathogens.</title>
        <authorList>
            <person name="Condon B.J."/>
            <person name="Leng Y."/>
            <person name="Wu D."/>
            <person name="Bushley K.E."/>
            <person name="Ohm R.A."/>
            <person name="Otillar R."/>
            <person name="Martin J."/>
            <person name="Schackwitz W."/>
            <person name="Grimwood J."/>
            <person name="MohdZainudin N."/>
            <person name="Xue C."/>
            <person name="Wang R."/>
            <person name="Manning V.A."/>
            <person name="Dhillon B."/>
            <person name="Tu Z.J."/>
            <person name="Steffenson B.J."/>
            <person name="Salamov A."/>
            <person name="Sun H."/>
            <person name="Lowry S."/>
            <person name="LaButti K."/>
            <person name="Han J."/>
            <person name="Copeland A."/>
            <person name="Lindquist E."/>
            <person name="Barry K."/>
            <person name="Schmutz J."/>
            <person name="Baker S.E."/>
            <person name="Ciuffetti L.M."/>
            <person name="Grigoriev I.V."/>
            <person name="Zhong S."/>
            <person name="Turgeon B.G."/>
        </authorList>
    </citation>
    <scope>NUCLEOTIDE SEQUENCE [LARGE SCALE GENOMIC DNA]</scope>
    <source>
        <strain evidence="1 2">FI3</strain>
    </source>
</reference>
<organism evidence="1 2">
    <name type="scientific">Bipolaris victoriae (strain FI3)</name>
    <name type="common">Victoria blight of oats agent</name>
    <name type="synonym">Cochliobolus victoriae</name>
    <dbReference type="NCBI Taxonomy" id="930091"/>
    <lineage>
        <taxon>Eukaryota</taxon>
        <taxon>Fungi</taxon>
        <taxon>Dikarya</taxon>
        <taxon>Ascomycota</taxon>
        <taxon>Pezizomycotina</taxon>
        <taxon>Dothideomycetes</taxon>
        <taxon>Pleosporomycetidae</taxon>
        <taxon>Pleosporales</taxon>
        <taxon>Pleosporineae</taxon>
        <taxon>Pleosporaceae</taxon>
        <taxon>Bipolaris</taxon>
    </lineage>
</organism>
<dbReference type="RefSeq" id="XP_014555497.1">
    <property type="nucleotide sequence ID" value="XM_014700011.1"/>
</dbReference>
<dbReference type="EMBL" id="KI968745">
    <property type="protein sequence ID" value="EUN25910.1"/>
    <property type="molecule type" value="Genomic_DNA"/>
</dbReference>
<sequence>MIIVVANTDGCIFDTLCTNTCSSSSFAAITRDTPQIISSRYHIADIAKSVSRIAINVLRMFLVSHV</sequence>
<evidence type="ECO:0000313" key="1">
    <source>
        <dbReference type="EMBL" id="EUN25910.1"/>
    </source>
</evidence>
<keyword evidence="2" id="KW-1185">Reference proteome</keyword>
<proteinExistence type="predicted"/>